<dbReference type="Proteomes" id="UP001183615">
    <property type="component" value="Unassembled WGS sequence"/>
</dbReference>
<dbReference type="Gene3D" id="3.40.1410.10">
    <property type="entry name" value="Chorismate lyase-like"/>
    <property type="match status" value="1"/>
</dbReference>
<dbReference type="InterPro" id="IPR011663">
    <property type="entry name" value="UTRA"/>
</dbReference>
<feature type="domain" description="UbiC transcription regulator-associated" evidence="1">
    <location>
        <begin position="7"/>
        <end position="74"/>
    </location>
</feature>
<dbReference type="InterPro" id="IPR028978">
    <property type="entry name" value="Chorismate_lyase_/UTRA_dom_sf"/>
</dbReference>
<dbReference type="SUPFAM" id="SSF64288">
    <property type="entry name" value="Chorismate lyase-like"/>
    <property type="match status" value="1"/>
</dbReference>
<comment type="caution">
    <text evidence="2">The sequence shown here is derived from an EMBL/GenBank/DDBJ whole genome shotgun (WGS) entry which is preliminary data.</text>
</comment>
<accession>A0ABU2SAQ1</accession>
<name>A0ABU2SAQ1_9ACTN</name>
<protein>
    <submittedName>
        <fullName evidence="2">UTRA domain-containing protein</fullName>
    </submittedName>
</protein>
<evidence type="ECO:0000313" key="3">
    <source>
        <dbReference type="Proteomes" id="UP001183615"/>
    </source>
</evidence>
<dbReference type="RefSeq" id="WP_311620214.1">
    <property type="nucleotide sequence ID" value="NZ_JAVREV010000016.1"/>
</dbReference>
<proteinExistence type="predicted"/>
<dbReference type="EMBL" id="JAVREV010000016">
    <property type="protein sequence ID" value="MDT0446051.1"/>
    <property type="molecule type" value="Genomic_DNA"/>
</dbReference>
<sequence length="88" mass="9277">MPPSLRSADLRERLSAAGIALDRVVEQVTARPPTADEADTFDITIGVSMLSIQRTAIDTTGRVLEAAFLTCPATAQKPLTPQPASTAL</sequence>
<reference evidence="3" key="1">
    <citation type="submission" date="2023-07" db="EMBL/GenBank/DDBJ databases">
        <title>30 novel species of actinomycetes from the DSMZ collection.</title>
        <authorList>
            <person name="Nouioui I."/>
        </authorList>
    </citation>
    <scope>NUCLEOTIDE SEQUENCE [LARGE SCALE GENOMIC DNA]</scope>
    <source>
        <strain evidence="3">DSM 41886</strain>
    </source>
</reference>
<evidence type="ECO:0000313" key="2">
    <source>
        <dbReference type="EMBL" id="MDT0446051.1"/>
    </source>
</evidence>
<dbReference type="Pfam" id="PF07702">
    <property type="entry name" value="UTRA"/>
    <property type="match status" value="1"/>
</dbReference>
<evidence type="ECO:0000259" key="1">
    <source>
        <dbReference type="Pfam" id="PF07702"/>
    </source>
</evidence>
<organism evidence="2 3">
    <name type="scientific">Streptomyces johnsoniae</name>
    <dbReference type="NCBI Taxonomy" id="3075532"/>
    <lineage>
        <taxon>Bacteria</taxon>
        <taxon>Bacillati</taxon>
        <taxon>Actinomycetota</taxon>
        <taxon>Actinomycetes</taxon>
        <taxon>Kitasatosporales</taxon>
        <taxon>Streptomycetaceae</taxon>
        <taxon>Streptomyces</taxon>
    </lineage>
</organism>
<gene>
    <name evidence="2" type="ORF">RM779_26160</name>
</gene>
<keyword evidence="3" id="KW-1185">Reference proteome</keyword>